<dbReference type="Gene3D" id="2.40.160.180">
    <property type="entry name" value="Carbohydrate-selective porin OprB"/>
    <property type="match status" value="1"/>
</dbReference>
<evidence type="ECO:0000259" key="6">
    <source>
        <dbReference type="PROSITE" id="PS51272"/>
    </source>
</evidence>
<dbReference type="PROSITE" id="PS51272">
    <property type="entry name" value="SLH"/>
    <property type="match status" value="1"/>
</dbReference>
<keyword evidence="8" id="KW-1185">Reference proteome</keyword>
<dbReference type="AlphaFoldDB" id="A0A0V7ZMN4"/>
<feature type="coiled-coil region" evidence="3">
    <location>
        <begin position="236"/>
        <end position="263"/>
    </location>
</feature>
<evidence type="ECO:0000256" key="3">
    <source>
        <dbReference type="SAM" id="Coils"/>
    </source>
</evidence>
<dbReference type="OrthoDB" id="5845122at2"/>
<dbReference type="InterPro" id="IPR007049">
    <property type="entry name" value="Carb-sel_porin_OprB"/>
</dbReference>
<feature type="region of interest" description="Disordered" evidence="4">
    <location>
        <begin position="326"/>
        <end position="349"/>
    </location>
</feature>
<dbReference type="PANTHER" id="PTHR43308:SF1">
    <property type="entry name" value="OUTER MEMBRANE PROTEIN ALPHA"/>
    <property type="match status" value="1"/>
</dbReference>
<organism evidence="7 8">
    <name type="scientific">Mastigocoleus testarum BC008</name>
    <dbReference type="NCBI Taxonomy" id="371196"/>
    <lineage>
        <taxon>Bacteria</taxon>
        <taxon>Bacillati</taxon>
        <taxon>Cyanobacteriota</taxon>
        <taxon>Cyanophyceae</taxon>
        <taxon>Nostocales</taxon>
        <taxon>Hapalosiphonaceae</taxon>
        <taxon>Mastigocoleus</taxon>
    </lineage>
</organism>
<keyword evidence="5" id="KW-1133">Transmembrane helix</keyword>
<feature type="region of interest" description="Disordered" evidence="4">
    <location>
        <begin position="126"/>
        <end position="145"/>
    </location>
</feature>
<protein>
    <submittedName>
        <fullName evidence="7">Porin</fullName>
    </submittedName>
</protein>
<dbReference type="EMBL" id="LMTZ01000104">
    <property type="protein sequence ID" value="KST65752.1"/>
    <property type="molecule type" value="Genomic_DNA"/>
</dbReference>
<evidence type="ECO:0000313" key="8">
    <source>
        <dbReference type="Proteomes" id="UP000053372"/>
    </source>
</evidence>
<dbReference type="GO" id="GO:0016020">
    <property type="term" value="C:membrane"/>
    <property type="evidence" value="ECO:0007669"/>
    <property type="project" value="InterPro"/>
</dbReference>
<reference evidence="7 8" key="1">
    <citation type="journal article" date="2015" name="Genome Announc.">
        <title>Draft Genome of the Euendolithic (true boring) Cyanobacterium Mastigocoleus testarum strain BC008.</title>
        <authorList>
            <person name="Guida B.S."/>
            <person name="Garcia-Pichel F."/>
        </authorList>
    </citation>
    <scope>NUCLEOTIDE SEQUENCE [LARGE SCALE GENOMIC DNA]</scope>
    <source>
        <strain evidence="7 8">BC008</strain>
    </source>
</reference>
<evidence type="ECO:0000256" key="4">
    <source>
        <dbReference type="SAM" id="MobiDB-lite"/>
    </source>
</evidence>
<evidence type="ECO:0000313" key="7">
    <source>
        <dbReference type="EMBL" id="KST65752.1"/>
    </source>
</evidence>
<dbReference type="GO" id="GO:0008643">
    <property type="term" value="P:carbohydrate transport"/>
    <property type="evidence" value="ECO:0007669"/>
    <property type="project" value="InterPro"/>
</dbReference>
<keyword evidence="5" id="KW-0812">Transmembrane</keyword>
<keyword evidence="5" id="KW-0472">Membrane</keyword>
<evidence type="ECO:0000256" key="1">
    <source>
        <dbReference type="ARBA" id="ARBA00008769"/>
    </source>
</evidence>
<comment type="caution">
    <text evidence="7">The sequence shown here is derived from an EMBL/GenBank/DDBJ whole genome shotgun (WGS) entry which is preliminary data.</text>
</comment>
<dbReference type="Pfam" id="PF04966">
    <property type="entry name" value="OprB"/>
    <property type="match status" value="1"/>
</dbReference>
<feature type="domain" description="SLH" evidence="6">
    <location>
        <begin position="155"/>
        <end position="219"/>
    </location>
</feature>
<dbReference type="InterPro" id="IPR038673">
    <property type="entry name" value="OprB_sf"/>
</dbReference>
<accession>A0A0V7ZMN4</accession>
<feature type="transmembrane region" description="Helical" evidence="5">
    <location>
        <begin position="7"/>
        <end position="28"/>
    </location>
</feature>
<dbReference type="Pfam" id="PF00395">
    <property type="entry name" value="SLH"/>
    <property type="match status" value="1"/>
</dbReference>
<evidence type="ECO:0000256" key="2">
    <source>
        <dbReference type="RuleBase" id="RU363072"/>
    </source>
</evidence>
<dbReference type="NCBIfam" id="NF033921">
    <property type="entry name" value="por_somb"/>
    <property type="match status" value="1"/>
</dbReference>
<name>A0A0V7ZMN4_9CYAN</name>
<comment type="similarity">
    <text evidence="1 2">Belongs to the OprB family.</text>
</comment>
<dbReference type="InterPro" id="IPR001119">
    <property type="entry name" value="SLH_dom"/>
</dbReference>
<dbReference type="GO" id="GO:0015288">
    <property type="term" value="F:porin activity"/>
    <property type="evidence" value="ECO:0007669"/>
    <property type="project" value="InterPro"/>
</dbReference>
<gene>
    <name evidence="7" type="ORF">BC008_22505</name>
</gene>
<dbReference type="PANTHER" id="PTHR43308">
    <property type="entry name" value="OUTER MEMBRANE PROTEIN ALPHA-RELATED"/>
    <property type="match status" value="1"/>
</dbReference>
<keyword evidence="3" id="KW-0175">Coiled coil</keyword>
<evidence type="ECO:0000256" key="5">
    <source>
        <dbReference type="SAM" id="Phobius"/>
    </source>
</evidence>
<dbReference type="InterPro" id="IPR051465">
    <property type="entry name" value="Cell_Envelope_Struct_Comp"/>
</dbReference>
<sequence length="648" mass="70123">MSEFRKIVASSIIIVAGVPSWISLGLIASSSLIAGVSKSQAAVTDSSDALKSSQLQIFLKQKNITHVQPQISGLDLLSTSNTNVSQHLVTENRLRLNSSPVNTNPVREVSDIYTVESSDVESSKVKSSNSDIVKPSNNFKDTHSSVDNKIGQINSVSQFADVQPTDWAFQALQSLVERYGCIAGYPNGRFRGDRAITRYEFAAGLNSCVDRINELMRVTTTELVKREDLIALNRLEKEFKTELISLRSRVDSLEARTSNLEVNQFSTTTKLLGNVNLQTNAYLSGDGDPQTNIQHLTFLGLMTSFTGRDLLMTGIATSNTTFPDVATTNNGRDVGATREGASANSSPGDQNNSFRIVGLEYQFPIGDNLMVDLIAGNRYRFNTTQLKKYAPYYVRGLGPVSTFATAPPIFLVGGGSGLSARYKLLDSTTINLSYIASPGSVSSLGGLFGGDYIAAAEINYNPNPGLFLQFAYQHGYFGPGNFGFNNGQSFRGNGFVGTALANRFDDAGVLFEDASAVSTNGYSLGGYFAITPKLAIGGWANLIKARLHGKGDADIWSYSLQAAFPDLFKKGNHGGLIIGMEPTLTGLRSNLPRADFENDTSLHIEAYYTHQISNHISIAPSITWITAPNQDADNEDIVIGGLRTNFSF</sequence>
<proteinExistence type="inferred from homology"/>
<dbReference type="InterPro" id="IPR047684">
    <property type="entry name" value="Por_som-like"/>
</dbReference>
<dbReference type="Proteomes" id="UP000053372">
    <property type="component" value="Unassembled WGS sequence"/>
</dbReference>